<evidence type="ECO:0000313" key="1">
    <source>
        <dbReference type="EMBL" id="SFX54992.1"/>
    </source>
</evidence>
<accession>A0A1K1XZF0</accession>
<reference evidence="1 2" key="1">
    <citation type="submission" date="2016-11" db="EMBL/GenBank/DDBJ databases">
        <authorList>
            <person name="Jaros S."/>
            <person name="Januszkiewicz K."/>
            <person name="Wedrychowicz H."/>
        </authorList>
    </citation>
    <scope>NUCLEOTIDE SEQUENCE [LARGE SCALE GENOMIC DNA]</scope>
    <source>
        <strain evidence="1 2">DSM 21637</strain>
    </source>
</reference>
<dbReference type="STRING" id="1122209.SAMN02745752_02040"/>
<dbReference type="Proteomes" id="UP000182350">
    <property type="component" value="Unassembled WGS sequence"/>
</dbReference>
<proteinExistence type="predicted"/>
<dbReference type="EMBL" id="FPJW01000007">
    <property type="protein sequence ID" value="SFX54992.1"/>
    <property type="molecule type" value="Genomic_DNA"/>
</dbReference>
<protein>
    <submittedName>
        <fullName evidence="1">Uncharacterized protein</fullName>
    </submittedName>
</protein>
<name>A0A1K1XZF0_9GAMM</name>
<dbReference type="RefSeq" id="WP_072326358.1">
    <property type="nucleotide sequence ID" value="NZ_FPJW01000007.1"/>
</dbReference>
<keyword evidence="2" id="KW-1185">Reference proteome</keyword>
<gene>
    <name evidence="1" type="ORF">SAMN02745752_02040</name>
</gene>
<dbReference type="AlphaFoldDB" id="A0A1K1XZF0"/>
<sequence length="176" mass="19601">MLHPKPDLPCHEQGFLLVPLLALMAAALLLIQMATTSLSQSARIHASQMEGERLHKQALLIIRRVEQDLRNNSANAYTQAHQSLNNPGQHGVMQTGCTASRSLQQLPAFSRLNREGCLQLYRLQPGSNPDHLLTLELRGEQGTRARWQVVFQANSEGQQTARLMRDCLGAQRSSCQ</sequence>
<evidence type="ECO:0000313" key="2">
    <source>
        <dbReference type="Proteomes" id="UP000182350"/>
    </source>
</evidence>
<organism evidence="1 2">
    <name type="scientific">Marinospirillum alkaliphilum DSM 21637</name>
    <dbReference type="NCBI Taxonomy" id="1122209"/>
    <lineage>
        <taxon>Bacteria</taxon>
        <taxon>Pseudomonadati</taxon>
        <taxon>Pseudomonadota</taxon>
        <taxon>Gammaproteobacteria</taxon>
        <taxon>Oceanospirillales</taxon>
        <taxon>Oceanospirillaceae</taxon>
        <taxon>Marinospirillum</taxon>
    </lineage>
</organism>